<dbReference type="Pfam" id="PF05685">
    <property type="entry name" value="Uma2"/>
    <property type="match status" value="1"/>
</dbReference>
<organism evidence="2 3">
    <name type="scientific">Catenuloplanes nepalensis</name>
    <dbReference type="NCBI Taxonomy" id="587533"/>
    <lineage>
        <taxon>Bacteria</taxon>
        <taxon>Bacillati</taxon>
        <taxon>Actinomycetota</taxon>
        <taxon>Actinomycetes</taxon>
        <taxon>Micromonosporales</taxon>
        <taxon>Micromonosporaceae</taxon>
        <taxon>Catenuloplanes</taxon>
    </lineage>
</organism>
<dbReference type="CDD" id="cd06260">
    <property type="entry name" value="DUF820-like"/>
    <property type="match status" value="1"/>
</dbReference>
<feature type="domain" description="Putative restriction endonuclease" evidence="1">
    <location>
        <begin position="14"/>
        <end position="194"/>
    </location>
</feature>
<name>A0ABT9ML81_9ACTN</name>
<dbReference type="InterPro" id="IPR008538">
    <property type="entry name" value="Uma2"/>
</dbReference>
<accession>A0ABT9ML81</accession>
<gene>
    <name evidence="2" type="ORF">J2S43_000685</name>
</gene>
<dbReference type="EMBL" id="JAUSRA010000001">
    <property type="protein sequence ID" value="MDP9792173.1"/>
    <property type="molecule type" value="Genomic_DNA"/>
</dbReference>
<dbReference type="InterPro" id="IPR011335">
    <property type="entry name" value="Restrct_endonuc-II-like"/>
</dbReference>
<evidence type="ECO:0000259" key="1">
    <source>
        <dbReference type="Pfam" id="PF05685"/>
    </source>
</evidence>
<evidence type="ECO:0000313" key="3">
    <source>
        <dbReference type="Proteomes" id="UP001240984"/>
    </source>
</evidence>
<keyword evidence="3" id="KW-1185">Reference proteome</keyword>
<dbReference type="Proteomes" id="UP001240984">
    <property type="component" value="Unassembled WGS sequence"/>
</dbReference>
<dbReference type="SUPFAM" id="SSF52980">
    <property type="entry name" value="Restriction endonuclease-like"/>
    <property type="match status" value="1"/>
</dbReference>
<proteinExistence type="predicted"/>
<dbReference type="RefSeq" id="WP_306827078.1">
    <property type="nucleotide sequence ID" value="NZ_JAUSRA010000001.1"/>
</dbReference>
<evidence type="ECO:0000313" key="2">
    <source>
        <dbReference type="EMBL" id="MDP9792173.1"/>
    </source>
</evidence>
<dbReference type="PANTHER" id="PTHR35400:SF3">
    <property type="entry name" value="SLL1072 PROTEIN"/>
    <property type="match status" value="1"/>
</dbReference>
<sequence length="213" mass="23074">MSILNHVGPWTEAEYLTLGAASNHVELVNGDLLIGALPRPWEHDLARSIADQLAPGAREAELVVGERVTLRLTPQRIVVADLVVRRPPADSTGEEAADSDDVADPARDVVDVSDVVLVAEILAAQTRLIDTVTKDHLYAKAGIRWYLLADPDPAGLVTLRWRRLEDGRYVDGAVAGPGTSLTLSEPFRADLRIDTAPARSIRNVARTAPGRTR</sequence>
<dbReference type="PANTHER" id="PTHR35400">
    <property type="entry name" value="SLR1083 PROTEIN"/>
    <property type="match status" value="1"/>
</dbReference>
<protein>
    <recommendedName>
        <fullName evidence="1">Putative restriction endonuclease domain-containing protein</fullName>
    </recommendedName>
</protein>
<reference evidence="2 3" key="1">
    <citation type="submission" date="2023-07" db="EMBL/GenBank/DDBJ databases">
        <title>Sequencing the genomes of 1000 actinobacteria strains.</title>
        <authorList>
            <person name="Klenk H.-P."/>
        </authorList>
    </citation>
    <scope>NUCLEOTIDE SEQUENCE [LARGE SCALE GENOMIC DNA]</scope>
    <source>
        <strain evidence="2 3">DSM 44710</strain>
    </source>
</reference>
<dbReference type="Gene3D" id="3.90.1570.10">
    <property type="entry name" value="tt1808, chain A"/>
    <property type="match status" value="1"/>
</dbReference>
<dbReference type="InterPro" id="IPR012296">
    <property type="entry name" value="Nuclease_put_TT1808"/>
</dbReference>
<comment type="caution">
    <text evidence="2">The sequence shown here is derived from an EMBL/GenBank/DDBJ whole genome shotgun (WGS) entry which is preliminary data.</text>
</comment>